<reference evidence="2 3" key="1">
    <citation type="submission" date="2018-05" db="EMBL/GenBank/DDBJ databases">
        <title>Complete genome sequences of Streptococcus sobrinus.</title>
        <authorList>
            <person name="Sales M."/>
            <person name="Jensen P.A."/>
        </authorList>
    </citation>
    <scope>NUCLEOTIDE SEQUENCE [LARGE SCALE GENOMIC DNA]</scope>
    <source>
        <strain evidence="2 3">SL1</strain>
    </source>
</reference>
<dbReference type="InterPro" id="IPR029479">
    <property type="entry name" value="Nitroreductase"/>
</dbReference>
<dbReference type="Pfam" id="PF00881">
    <property type="entry name" value="Nitroreductase"/>
    <property type="match status" value="1"/>
</dbReference>
<keyword evidence="3" id="KW-1185">Reference proteome</keyword>
<gene>
    <name evidence="2" type="ORF">DK182_02670</name>
</gene>
<dbReference type="EMBL" id="CP029490">
    <property type="protein sequence ID" value="AWN20309.1"/>
    <property type="molecule type" value="Genomic_DNA"/>
</dbReference>
<evidence type="ECO:0000259" key="1">
    <source>
        <dbReference type="Pfam" id="PF00881"/>
    </source>
</evidence>
<feature type="domain" description="Nitroreductase" evidence="1">
    <location>
        <begin position="127"/>
        <end position="268"/>
    </location>
</feature>
<proteinExistence type="predicted"/>
<dbReference type="InterPro" id="IPR000415">
    <property type="entry name" value="Nitroreductase-like"/>
</dbReference>
<protein>
    <recommendedName>
        <fullName evidence="1">Nitroreductase domain-containing protein</fullName>
    </recommendedName>
</protein>
<name>A0ABN5LR79_9STRE</name>
<dbReference type="InterPro" id="IPR052544">
    <property type="entry name" value="Bacteriocin_Proc_Enz"/>
</dbReference>
<dbReference type="SUPFAM" id="SSF55469">
    <property type="entry name" value="FMN-dependent nitroreductase-like"/>
    <property type="match status" value="1"/>
</dbReference>
<evidence type="ECO:0000313" key="3">
    <source>
        <dbReference type="Proteomes" id="UP000245369"/>
    </source>
</evidence>
<dbReference type="GeneID" id="93923420"/>
<sequence length="274" mass="31257">MSSSKCCTYSCNLSNKKKNYNYLVKQNLRDAQNYSGWLMNFAPTGNLNLKFETEITNVTRSKNYWDIDTSAIKFIDDLSYTLENRCSTPVANLDSEWSEEEVLFLLNKSIGNGKRGKVYQDSYIPLRNYPSGGAQYPIKLYLVMNKNIDFFKSSRSYEIHPDLGIITEVEVEDCKFEDIFAISHFNKETSEETKKLSFAIIMNMNLKHSFKKYKYYSKQLAMLEAGHIAQNLQLVSTGLGKKSLPNGGILSDFSKKIIGLEGSKDDIVVYGVTF</sequence>
<dbReference type="PANTHER" id="PTHR43745:SF2">
    <property type="entry name" value="NITROREDUCTASE MJ1384-RELATED"/>
    <property type="match status" value="1"/>
</dbReference>
<organism evidence="2 3">
    <name type="scientific">Streptococcus sobrinus</name>
    <dbReference type="NCBI Taxonomy" id="1310"/>
    <lineage>
        <taxon>Bacteria</taxon>
        <taxon>Bacillati</taxon>
        <taxon>Bacillota</taxon>
        <taxon>Bacilli</taxon>
        <taxon>Lactobacillales</taxon>
        <taxon>Streptococcaceae</taxon>
        <taxon>Streptococcus</taxon>
    </lineage>
</organism>
<dbReference type="Gene3D" id="3.40.109.10">
    <property type="entry name" value="NADH Oxidase"/>
    <property type="match status" value="1"/>
</dbReference>
<dbReference type="PANTHER" id="PTHR43745">
    <property type="entry name" value="NITROREDUCTASE MJ1384-RELATED"/>
    <property type="match status" value="1"/>
</dbReference>
<accession>A0ABN5LR79</accession>
<dbReference type="RefSeq" id="WP_050585027.1">
    <property type="nucleotide sequence ID" value="NZ_CP029490.1"/>
</dbReference>
<evidence type="ECO:0000313" key="2">
    <source>
        <dbReference type="EMBL" id="AWN20309.1"/>
    </source>
</evidence>
<dbReference type="Proteomes" id="UP000245369">
    <property type="component" value="Chromosome"/>
</dbReference>